<keyword evidence="2" id="KW-1185">Reference proteome</keyword>
<dbReference type="EMBL" id="MTJN01000002">
    <property type="protein sequence ID" value="OOV06696.1"/>
    <property type="molecule type" value="Genomic_DNA"/>
</dbReference>
<evidence type="ECO:0000313" key="2">
    <source>
        <dbReference type="Proteomes" id="UP000190750"/>
    </source>
</evidence>
<protein>
    <submittedName>
        <fullName evidence="1">Uncharacterized protein</fullName>
    </submittedName>
</protein>
<reference evidence="1 2" key="1">
    <citation type="submission" date="2017-01" db="EMBL/GenBank/DDBJ databases">
        <title>Genome sequencing of Rhodoferax fermentans JCM 7819.</title>
        <authorList>
            <person name="Kim Y.J."/>
            <person name="Farh M.E.-A."/>
            <person name="Yang D.-C."/>
        </authorList>
    </citation>
    <scope>NUCLEOTIDE SEQUENCE [LARGE SCALE GENOMIC DNA]</scope>
    <source>
        <strain evidence="1 2">JCM 7819</strain>
    </source>
</reference>
<dbReference type="RefSeq" id="WP_078364516.1">
    <property type="nucleotide sequence ID" value="NZ_MTJN01000002.1"/>
</dbReference>
<dbReference type="Proteomes" id="UP000190750">
    <property type="component" value="Unassembled WGS sequence"/>
</dbReference>
<dbReference type="AlphaFoldDB" id="A0A1T1ARH2"/>
<sequence>MAEFLDHLSANDNDIYDLLISGKQRLTASVLRELARDRGIFYSPEDTREELADRLSLLPHDFHDIAGIVQKREPAHRREKTTFVRLGSQLSVEEMKEAATAYAEAVGVSENVTHRPKGGTGYAVNISYEEFNHTRTRLLQRERHEAGIEFFVENGQTVVRLPATDKAKRVVAAIKETVEQKRKEMIVEETIELTGLTTPALRSKFFTRLISSLPGYKLKNVMNLKVSSLQTKSEDEEDSLDLEEDLEDGVAKEMFAAVVHSMALSGQNLVQSQEYKDLTARGFFITAITWRSEHEREPNDIIQFDAGFENRKTGTGFRYQAQGAFRAHKGTHRKSIVHVTDAEKAQLFSLVEETARKVLADLLKEAADDESGDSKE</sequence>
<gene>
    <name evidence="1" type="ORF">RF819_08120</name>
</gene>
<dbReference type="STRING" id="28066.RF819_08120"/>
<dbReference type="OrthoDB" id="8879571at2"/>
<name>A0A1T1ARH2_RHOFE</name>
<accession>A0A1T1ARH2</accession>
<comment type="caution">
    <text evidence="1">The sequence shown here is derived from an EMBL/GenBank/DDBJ whole genome shotgun (WGS) entry which is preliminary data.</text>
</comment>
<evidence type="ECO:0000313" key="1">
    <source>
        <dbReference type="EMBL" id="OOV06696.1"/>
    </source>
</evidence>
<organism evidence="1 2">
    <name type="scientific">Rhodoferax fermentans</name>
    <dbReference type="NCBI Taxonomy" id="28066"/>
    <lineage>
        <taxon>Bacteria</taxon>
        <taxon>Pseudomonadati</taxon>
        <taxon>Pseudomonadota</taxon>
        <taxon>Betaproteobacteria</taxon>
        <taxon>Burkholderiales</taxon>
        <taxon>Comamonadaceae</taxon>
        <taxon>Rhodoferax</taxon>
    </lineage>
</organism>
<proteinExistence type="predicted"/>